<evidence type="ECO:0000256" key="6">
    <source>
        <dbReference type="RuleBase" id="RU000454"/>
    </source>
</evidence>
<evidence type="ECO:0000256" key="3">
    <source>
        <dbReference type="ARBA" id="ARBA00022750"/>
    </source>
</evidence>
<name>A0A9P5CH94_9HYPO</name>
<dbReference type="AlphaFoldDB" id="A0A9P5CH94"/>
<dbReference type="SUPFAM" id="SSF50630">
    <property type="entry name" value="Acid proteases"/>
    <property type="match status" value="1"/>
</dbReference>
<evidence type="ECO:0000256" key="7">
    <source>
        <dbReference type="SAM" id="SignalP"/>
    </source>
</evidence>
<feature type="domain" description="Peptidase A1" evidence="8">
    <location>
        <begin position="128"/>
        <end position="438"/>
    </location>
</feature>
<feature type="signal peptide" evidence="7">
    <location>
        <begin position="1"/>
        <end position="19"/>
    </location>
</feature>
<dbReference type="EMBL" id="QLNT01000003">
    <property type="protein sequence ID" value="KAF3075389.1"/>
    <property type="molecule type" value="Genomic_DNA"/>
</dbReference>
<dbReference type="PROSITE" id="PS00141">
    <property type="entry name" value="ASP_PROTEASE"/>
    <property type="match status" value="2"/>
</dbReference>
<dbReference type="GO" id="GO:0004190">
    <property type="term" value="F:aspartic-type endopeptidase activity"/>
    <property type="evidence" value="ECO:0007669"/>
    <property type="project" value="UniProtKB-KW"/>
</dbReference>
<dbReference type="GO" id="GO:0006508">
    <property type="term" value="P:proteolysis"/>
    <property type="evidence" value="ECO:0007669"/>
    <property type="project" value="UniProtKB-KW"/>
</dbReference>
<dbReference type="FunFam" id="2.40.70.10:FF:000026">
    <property type="entry name" value="Endothiapepsin"/>
    <property type="match status" value="1"/>
</dbReference>
<sequence>MKFHATALTLAYLANSASAAVAQPRSEAIESTTPEGKTFSISQVYNEHYKGTNVPATYIAALAKYSPQLPEHIKHVIMANPDLYRRFGSLLDAGSRYNSRNQKGLIEETGNQTGTAVATPSPGADSEYVIPIKIGTPPQTLPINLDTGSSDLWVFSTDTYPSQVQGQAIYNPGTSNTSSRQSGLSWVIKYGDGSSANGIVYKDRVQIGNTFFNAQAVESAIQVSEDISDDTFSSGILGAAFSAGNTVRPTKQSTYFDNIKSQLVKPLFTANLKKGKPGNYNFGYINASEYTGAIQYAAINPKSPLWQVSLSGYRVGSNDTKYVNRTWNAIADTGTTLLLAPTDIVNAYYAQVNGSIMSSQVGMMVFPCTATLPDFAFGLGTYRGIVPGPYMNYGKINRTYCYGGIQDNEGAPFSVLGDIALKAQFAVFDFGNNVVGFANKNTTV</sequence>
<keyword evidence="4 6" id="KW-0378">Hydrolase</keyword>
<keyword evidence="7" id="KW-0732">Signal</keyword>
<keyword evidence="2 6" id="KW-0645">Protease</keyword>
<dbReference type="InterPro" id="IPR001969">
    <property type="entry name" value="Aspartic_peptidase_AS"/>
</dbReference>
<evidence type="ECO:0000313" key="10">
    <source>
        <dbReference type="Proteomes" id="UP000801864"/>
    </source>
</evidence>
<evidence type="ECO:0000259" key="8">
    <source>
        <dbReference type="PROSITE" id="PS51767"/>
    </source>
</evidence>
<dbReference type="PANTHER" id="PTHR47966">
    <property type="entry name" value="BETA-SITE APP-CLEAVING ENZYME, ISOFORM A-RELATED"/>
    <property type="match status" value="1"/>
</dbReference>
<reference evidence="9 10" key="1">
    <citation type="submission" date="2018-06" db="EMBL/GenBank/DDBJ databases">
        <title>Genome analysis of cellulolytic fungus Trichoderma lentiforme CFAM-422.</title>
        <authorList>
            <person name="Steindorff A.S."/>
            <person name="Formighieri E.F."/>
            <person name="Midorikawa G.E.O."/>
            <person name="Tamietti M.S."/>
            <person name="Ramos E.Z."/>
            <person name="Silva A.S."/>
            <person name="Bon E.P.S."/>
            <person name="Mendes T.D."/>
            <person name="Damaso M.C.T."/>
            <person name="Favaro L.C.L."/>
        </authorList>
    </citation>
    <scope>NUCLEOTIDE SEQUENCE [LARGE SCALE GENOMIC DNA]</scope>
    <source>
        <strain evidence="9 10">CFAM-422</strain>
    </source>
</reference>
<gene>
    <name evidence="9" type="ORF">CFAM422_002533</name>
</gene>
<dbReference type="Gene3D" id="2.40.70.10">
    <property type="entry name" value="Acid Proteases"/>
    <property type="match status" value="2"/>
</dbReference>
<dbReference type="PROSITE" id="PS51767">
    <property type="entry name" value="PEPTIDASE_A1"/>
    <property type="match status" value="1"/>
</dbReference>
<comment type="caution">
    <text evidence="9">The sequence shown here is derived from an EMBL/GenBank/DDBJ whole genome shotgun (WGS) entry which is preliminary data.</text>
</comment>
<comment type="similarity">
    <text evidence="1 6">Belongs to the peptidase A1 family.</text>
</comment>
<dbReference type="PANTHER" id="PTHR47966:SF2">
    <property type="entry name" value="ASPERGILLOPEPSIN-1-RELATED"/>
    <property type="match status" value="1"/>
</dbReference>
<keyword evidence="3 6" id="KW-0064">Aspartyl protease</keyword>
<dbReference type="Proteomes" id="UP000801864">
    <property type="component" value="Unassembled WGS sequence"/>
</dbReference>
<evidence type="ECO:0000313" key="9">
    <source>
        <dbReference type="EMBL" id="KAF3075389.1"/>
    </source>
</evidence>
<dbReference type="Pfam" id="PF00026">
    <property type="entry name" value="Asp"/>
    <property type="match status" value="1"/>
</dbReference>
<dbReference type="InterPro" id="IPR033121">
    <property type="entry name" value="PEPTIDASE_A1"/>
</dbReference>
<protein>
    <submittedName>
        <fullName evidence="9">Endothiapepsin</fullName>
    </submittedName>
</protein>
<evidence type="ECO:0000256" key="2">
    <source>
        <dbReference type="ARBA" id="ARBA00022670"/>
    </source>
</evidence>
<dbReference type="CDD" id="cd06097">
    <property type="entry name" value="Aspergillopepsin_like"/>
    <property type="match status" value="1"/>
</dbReference>
<proteinExistence type="inferred from homology"/>
<dbReference type="InterPro" id="IPR001461">
    <property type="entry name" value="Aspartic_peptidase_A1"/>
</dbReference>
<dbReference type="PRINTS" id="PR00792">
    <property type="entry name" value="PEPSIN"/>
</dbReference>
<dbReference type="InterPro" id="IPR034163">
    <property type="entry name" value="Aspergillopepsin-like_cat_dom"/>
</dbReference>
<dbReference type="InterPro" id="IPR021109">
    <property type="entry name" value="Peptidase_aspartic_dom_sf"/>
</dbReference>
<feature type="chain" id="PRO_5040229573" evidence="7">
    <location>
        <begin position="20"/>
        <end position="444"/>
    </location>
</feature>
<evidence type="ECO:0000256" key="1">
    <source>
        <dbReference type="ARBA" id="ARBA00007447"/>
    </source>
</evidence>
<organism evidence="9 10">
    <name type="scientific">Trichoderma lentiforme</name>
    <dbReference type="NCBI Taxonomy" id="1567552"/>
    <lineage>
        <taxon>Eukaryota</taxon>
        <taxon>Fungi</taxon>
        <taxon>Dikarya</taxon>
        <taxon>Ascomycota</taxon>
        <taxon>Pezizomycotina</taxon>
        <taxon>Sordariomycetes</taxon>
        <taxon>Hypocreomycetidae</taxon>
        <taxon>Hypocreales</taxon>
        <taxon>Hypocreaceae</taxon>
        <taxon>Trichoderma</taxon>
    </lineage>
</organism>
<keyword evidence="10" id="KW-1185">Reference proteome</keyword>
<evidence type="ECO:0000256" key="4">
    <source>
        <dbReference type="ARBA" id="ARBA00022801"/>
    </source>
</evidence>
<accession>A0A9P5CH94</accession>
<evidence type="ECO:0000256" key="5">
    <source>
        <dbReference type="PIRSR" id="PIRSR601461-1"/>
    </source>
</evidence>
<feature type="active site" evidence="5">
    <location>
        <position position="332"/>
    </location>
</feature>
<feature type="active site" evidence="5">
    <location>
        <position position="146"/>
    </location>
</feature>